<dbReference type="EMBL" id="SOYY01000020">
    <property type="protein sequence ID" value="KAA0706702.1"/>
    <property type="molecule type" value="Genomic_DNA"/>
</dbReference>
<proteinExistence type="predicted"/>
<reference evidence="1 2" key="1">
    <citation type="journal article" date="2019" name="Mol. Ecol. Resour.">
        <title>Chromosome-level genome assembly of Triplophysa tibetana, a fish adapted to the harsh high-altitude environment of the Tibetan Plateau.</title>
        <authorList>
            <person name="Yang X."/>
            <person name="Liu H."/>
            <person name="Ma Z."/>
            <person name="Zou Y."/>
            <person name="Zou M."/>
            <person name="Mao Y."/>
            <person name="Li X."/>
            <person name="Wang H."/>
            <person name="Chen T."/>
            <person name="Wang W."/>
            <person name="Yang R."/>
        </authorList>
    </citation>
    <scope>NUCLEOTIDE SEQUENCE [LARGE SCALE GENOMIC DNA]</scope>
    <source>
        <strain evidence="1">TTIB1903HZAU</strain>
        <tissue evidence="1">Muscle</tissue>
    </source>
</reference>
<keyword evidence="2" id="KW-1185">Reference proteome</keyword>
<protein>
    <submittedName>
        <fullName evidence="1">Uncharacterized protein</fullName>
    </submittedName>
</protein>
<comment type="caution">
    <text evidence="1">The sequence shown here is derived from an EMBL/GenBank/DDBJ whole genome shotgun (WGS) entry which is preliminary data.</text>
</comment>
<gene>
    <name evidence="1" type="ORF">E1301_Tti013972</name>
</gene>
<organism evidence="1 2">
    <name type="scientific">Triplophysa tibetana</name>
    <dbReference type="NCBI Taxonomy" id="1572043"/>
    <lineage>
        <taxon>Eukaryota</taxon>
        <taxon>Metazoa</taxon>
        <taxon>Chordata</taxon>
        <taxon>Craniata</taxon>
        <taxon>Vertebrata</taxon>
        <taxon>Euteleostomi</taxon>
        <taxon>Actinopterygii</taxon>
        <taxon>Neopterygii</taxon>
        <taxon>Teleostei</taxon>
        <taxon>Ostariophysi</taxon>
        <taxon>Cypriniformes</taxon>
        <taxon>Nemacheilidae</taxon>
        <taxon>Triplophysa</taxon>
    </lineage>
</organism>
<name>A0A5A9N9N6_9TELE</name>
<evidence type="ECO:0000313" key="2">
    <source>
        <dbReference type="Proteomes" id="UP000324632"/>
    </source>
</evidence>
<dbReference type="AlphaFoldDB" id="A0A5A9N9N6"/>
<evidence type="ECO:0000313" key="1">
    <source>
        <dbReference type="EMBL" id="KAA0706702.1"/>
    </source>
</evidence>
<accession>A0A5A9N9N6</accession>
<dbReference type="Proteomes" id="UP000324632">
    <property type="component" value="Chromosome 20"/>
</dbReference>
<sequence>MLLDKRKNTALIVGARFIARKYNCFSKDKTFPAHKRWGECDPDPNAARSECLLLHRRTCVIEAAVNATCIYTMRRFDIKHDINLRPDVQNEILSRVVCDVSKCCVHFDVVSFPEYFIDC</sequence>